<dbReference type="EMBL" id="CP003969">
    <property type="protein sequence ID" value="AGP35683.1"/>
    <property type="molecule type" value="Genomic_DNA"/>
</dbReference>
<evidence type="ECO:0000313" key="7">
    <source>
        <dbReference type="Proteomes" id="UP000014803"/>
    </source>
</evidence>
<dbReference type="SUPFAM" id="SSF53720">
    <property type="entry name" value="ALDH-like"/>
    <property type="match status" value="1"/>
</dbReference>
<protein>
    <recommendedName>
        <fullName evidence="8">Histidinol dehydrogenase</fullName>
    </recommendedName>
</protein>
<dbReference type="STRING" id="1254432.SCE1572_14825"/>
<dbReference type="Gene3D" id="3.40.50.1980">
    <property type="entry name" value="Nitrogenase molybdenum iron protein domain"/>
    <property type="match status" value="2"/>
</dbReference>
<dbReference type="GO" id="GO:0051287">
    <property type="term" value="F:NAD binding"/>
    <property type="evidence" value="ECO:0007669"/>
    <property type="project" value="InterPro"/>
</dbReference>
<evidence type="ECO:0000256" key="4">
    <source>
        <dbReference type="ARBA" id="ARBA00023002"/>
    </source>
</evidence>
<keyword evidence="4" id="KW-0560">Oxidoreductase</keyword>
<dbReference type="PATRIC" id="fig|1254432.3.peg.3334"/>
<dbReference type="Pfam" id="PF00815">
    <property type="entry name" value="Histidinol_dh"/>
    <property type="match status" value="1"/>
</dbReference>
<dbReference type="RefSeq" id="WP_020734927.1">
    <property type="nucleotide sequence ID" value="NC_021658.1"/>
</dbReference>
<dbReference type="GO" id="GO:0005829">
    <property type="term" value="C:cytosol"/>
    <property type="evidence" value="ECO:0007669"/>
    <property type="project" value="TreeGrafter"/>
</dbReference>
<reference evidence="6 7" key="1">
    <citation type="journal article" date="2013" name="Sci. Rep.">
        <title>Extraordinary expansion of a Sorangium cellulosum genome from an alkaline milieu.</title>
        <authorList>
            <person name="Han K."/>
            <person name="Li Z.F."/>
            <person name="Peng R."/>
            <person name="Zhu L.P."/>
            <person name="Zhou T."/>
            <person name="Wang L.G."/>
            <person name="Li S.G."/>
            <person name="Zhang X.B."/>
            <person name="Hu W."/>
            <person name="Wu Z.H."/>
            <person name="Qin N."/>
            <person name="Li Y.Z."/>
        </authorList>
    </citation>
    <scope>NUCLEOTIDE SEQUENCE [LARGE SCALE GENOMIC DNA]</scope>
    <source>
        <strain evidence="6 7">So0157-2</strain>
    </source>
</reference>
<dbReference type="InterPro" id="IPR012131">
    <property type="entry name" value="Hstdl_DH"/>
</dbReference>
<dbReference type="PANTHER" id="PTHR21256:SF2">
    <property type="entry name" value="HISTIDINE BIOSYNTHESIS TRIFUNCTIONAL PROTEIN"/>
    <property type="match status" value="1"/>
</dbReference>
<dbReference type="InterPro" id="IPR016161">
    <property type="entry name" value="Ald_DH/histidinol_DH"/>
</dbReference>
<dbReference type="FunFam" id="3.40.50.1980:FF:000001">
    <property type="entry name" value="Histidinol dehydrogenase"/>
    <property type="match status" value="1"/>
</dbReference>
<dbReference type="KEGG" id="scu:SCE1572_14825"/>
<dbReference type="AlphaFoldDB" id="S4XYI6"/>
<dbReference type="HOGENOM" id="CLU_006732_3_3_7"/>
<evidence type="ECO:0000313" key="6">
    <source>
        <dbReference type="EMBL" id="AGP35683.1"/>
    </source>
</evidence>
<dbReference type="eggNOG" id="COG0141">
    <property type="taxonomic scope" value="Bacteria"/>
</dbReference>
<comment type="cofactor">
    <cofactor evidence="1">
        <name>Zn(2+)</name>
        <dbReference type="ChEBI" id="CHEBI:29105"/>
    </cofactor>
</comment>
<evidence type="ECO:0000256" key="1">
    <source>
        <dbReference type="ARBA" id="ARBA00001947"/>
    </source>
</evidence>
<accession>S4XYI6</accession>
<dbReference type="Gene3D" id="1.20.5.1300">
    <property type="match status" value="1"/>
</dbReference>
<dbReference type="GO" id="GO:0046872">
    <property type="term" value="F:metal ion binding"/>
    <property type="evidence" value="ECO:0007669"/>
    <property type="project" value="UniProtKB-KW"/>
</dbReference>
<keyword evidence="2" id="KW-0479">Metal-binding</keyword>
<dbReference type="GO" id="GO:0004399">
    <property type="term" value="F:histidinol dehydrogenase activity"/>
    <property type="evidence" value="ECO:0007669"/>
    <property type="project" value="TreeGrafter"/>
</dbReference>
<keyword evidence="3" id="KW-0862">Zinc</keyword>
<evidence type="ECO:0008006" key="8">
    <source>
        <dbReference type="Google" id="ProtNLM"/>
    </source>
</evidence>
<name>S4XYI6_SORCE</name>
<comment type="similarity">
    <text evidence="5">Belongs to the histidinol dehydrogenase family.</text>
</comment>
<proteinExistence type="inferred from homology"/>
<evidence type="ECO:0000256" key="5">
    <source>
        <dbReference type="RuleBase" id="RU004175"/>
    </source>
</evidence>
<organism evidence="6 7">
    <name type="scientific">Sorangium cellulosum So0157-2</name>
    <dbReference type="NCBI Taxonomy" id="1254432"/>
    <lineage>
        <taxon>Bacteria</taxon>
        <taxon>Pseudomonadati</taxon>
        <taxon>Myxococcota</taxon>
        <taxon>Polyangia</taxon>
        <taxon>Polyangiales</taxon>
        <taxon>Polyangiaceae</taxon>
        <taxon>Sorangium</taxon>
    </lineage>
</organism>
<dbReference type="PRINTS" id="PR00083">
    <property type="entry name" value="HOLDHDRGNASE"/>
</dbReference>
<sequence>MLPIYIEGSPEFESTLSALRTRGTGDLANVTPAVTEIIDNGCGTGCRRPRGDPAAAVHHQAMLPIYIEGSPEFESTLSALRTRGTGDLANVTPAVTEIIDNVRRGGTSAVLGYIEKFERRTSKALVRHAGPEAEGGFGGAEALARLPQEVRASLETAAARIARYHERQRDAGDLGPAEAAASGPPLQAGFSYEDEGVLLGMRVRPLRRVGVYAPGGKARYPSSVLMSAIPARVAGVRDIVLASPSADDVTLAAAHLSGVTTLLDSGGAQAIAALAYGLPELAPVDKIVGPGNAYVACAKKLVFGDVSIDGITGPSEILVLADDAADPRLVAADLLSQAEHDEASYALLATTSAKLAEAVARELDAALPELTRRAIVQASLSTHAAALVVGSRARLAEVADQLAVEHVGFHVADAEGLFSEIGTLGAALLGSLTPVAAGDYLAGPSHVLPTGGSARFGAPLGVYDFVTRASLIRYSGAALRAQGPIIEKLALAEGLQAHARAVSLRLSSTAADPAAKRGASQS</sequence>
<gene>
    <name evidence="6" type="ORF">SCE1572_14825</name>
</gene>
<evidence type="ECO:0000256" key="2">
    <source>
        <dbReference type="ARBA" id="ARBA00022723"/>
    </source>
</evidence>
<dbReference type="PANTHER" id="PTHR21256">
    <property type="entry name" value="HISTIDINOL DEHYDROGENASE HDH"/>
    <property type="match status" value="1"/>
</dbReference>
<dbReference type="NCBIfam" id="TIGR00069">
    <property type="entry name" value="hisD"/>
    <property type="match status" value="1"/>
</dbReference>
<dbReference type="CDD" id="cd06572">
    <property type="entry name" value="Histidinol_dh"/>
    <property type="match status" value="1"/>
</dbReference>
<dbReference type="Proteomes" id="UP000014803">
    <property type="component" value="Chromosome"/>
</dbReference>
<evidence type="ECO:0000256" key="3">
    <source>
        <dbReference type="ARBA" id="ARBA00022833"/>
    </source>
</evidence>
<dbReference type="GO" id="GO:0000105">
    <property type="term" value="P:L-histidine biosynthetic process"/>
    <property type="evidence" value="ECO:0007669"/>
    <property type="project" value="UniProtKB-ARBA"/>
</dbReference>